<dbReference type="Gene3D" id="3.40.630.30">
    <property type="match status" value="1"/>
</dbReference>
<dbReference type="PROSITE" id="PS51186">
    <property type="entry name" value="GNAT"/>
    <property type="match status" value="1"/>
</dbReference>
<dbReference type="SUPFAM" id="SSF55729">
    <property type="entry name" value="Acyl-CoA N-acyltransferases (Nat)"/>
    <property type="match status" value="1"/>
</dbReference>
<keyword evidence="3" id="KW-1185">Reference proteome</keyword>
<accession>A0A7D5ZE10</accession>
<organism evidence="2 3">
    <name type="scientific">Chitinibacter fontanus</name>
    <dbReference type="NCBI Taxonomy" id="1737446"/>
    <lineage>
        <taxon>Bacteria</taxon>
        <taxon>Pseudomonadati</taxon>
        <taxon>Pseudomonadota</taxon>
        <taxon>Betaproteobacteria</taxon>
        <taxon>Neisseriales</taxon>
        <taxon>Chitinibacteraceae</taxon>
        <taxon>Chitinibacter</taxon>
    </lineage>
</organism>
<dbReference type="Pfam" id="PF13302">
    <property type="entry name" value="Acetyltransf_3"/>
    <property type="match status" value="1"/>
</dbReference>
<protein>
    <submittedName>
        <fullName evidence="2">GNAT family N-acetyltransferase</fullName>
    </submittedName>
</protein>
<dbReference type="KEGG" id="cfon:HZU75_03725"/>
<feature type="domain" description="N-acetyltransferase" evidence="1">
    <location>
        <begin position="18"/>
        <end position="177"/>
    </location>
</feature>
<dbReference type="GO" id="GO:0016747">
    <property type="term" value="F:acyltransferase activity, transferring groups other than amino-acyl groups"/>
    <property type="evidence" value="ECO:0007669"/>
    <property type="project" value="InterPro"/>
</dbReference>
<gene>
    <name evidence="2" type="ORF">HZU75_03725</name>
</gene>
<dbReference type="Proteomes" id="UP000510822">
    <property type="component" value="Chromosome"/>
</dbReference>
<name>A0A7D5ZE10_9NEIS</name>
<dbReference type="RefSeq" id="WP_180307844.1">
    <property type="nucleotide sequence ID" value="NZ_CP058952.1"/>
</dbReference>
<dbReference type="AlphaFoldDB" id="A0A7D5ZE10"/>
<dbReference type="InterPro" id="IPR000182">
    <property type="entry name" value="GNAT_dom"/>
</dbReference>
<evidence type="ECO:0000259" key="1">
    <source>
        <dbReference type="PROSITE" id="PS51186"/>
    </source>
</evidence>
<reference evidence="2 3" key="1">
    <citation type="journal article" date="2016" name="Int. J. Syst. Evol. Microbiol.">
        <title>Chitinibacter fontanus sp. nov., isolated from a spring.</title>
        <authorList>
            <person name="Sheu S.Y."/>
            <person name="Li Y.S."/>
            <person name="Young C.C."/>
            <person name="Chen W.M."/>
        </authorList>
    </citation>
    <scope>NUCLEOTIDE SEQUENCE [LARGE SCALE GENOMIC DNA]</scope>
    <source>
        <strain evidence="2 3">STM-7</strain>
    </source>
</reference>
<dbReference type="InterPro" id="IPR016181">
    <property type="entry name" value="Acyl_CoA_acyltransferase"/>
</dbReference>
<evidence type="ECO:0000313" key="3">
    <source>
        <dbReference type="Proteomes" id="UP000510822"/>
    </source>
</evidence>
<dbReference type="InterPro" id="IPR051531">
    <property type="entry name" value="N-acetyltransferase"/>
</dbReference>
<keyword evidence="2" id="KW-0808">Transferase</keyword>
<dbReference type="PANTHER" id="PTHR43792:SF1">
    <property type="entry name" value="N-ACETYLTRANSFERASE DOMAIN-CONTAINING PROTEIN"/>
    <property type="match status" value="1"/>
</dbReference>
<proteinExistence type="predicted"/>
<dbReference type="PANTHER" id="PTHR43792">
    <property type="entry name" value="GNAT FAMILY, PUTATIVE (AFU_ORTHOLOGUE AFUA_3G00765)-RELATED-RELATED"/>
    <property type="match status" value="1"/>
</dbReference>
<sequence>MSKINTFSAVQILQTPRLILRDWRDSDLPAFAALGADPEVMRYFPAPLSAAESSDFVAQIRARLHQHGWGFWALELRETGEFIGMAGLNIPRVALPFMPCVEIGWRLARPFWRQGLAFEAASAALEFGFSTLQLAEIVAFTTLSNLRSQVLMQRLGMQLDAVSEFDHPALSAGHPLLRHCLYRLSKEQFTKGI</sequence>
<evidence type="ECO:0000313" key="2">
    <source>
        <dbReference type="EMBL" id="QLI80708.1"/>
    </source>
</evidence>
<dbReference type="EMBL" id="CP058952">
    <property type="protein sequence ID" value="QLI80708.1"/>
    <property type="molecule type" value="Genomic_DNA"/>
</dbReference>